<accession>A0A1V5MHY0</accession>
<evidence type="ECO:0000256" key="6">
    <source>
        <dbReference type="HAMAP-Rule" id="MF_01345"/>
    </source>
</evidence>
<dbReference type="GO" id="GO:0022627">
    <property type="term" value="C:cytosolic small ribosomal subunit"/>
    <property type="evidence" value="ECO:0007669"/>
    <property type="project" value="UniProtKB-UniRule"/>
</dbReference>
<reference evidence="8" key="1">
    <citation type="submission" date="2017-02" db="EMBL/GenBank/DDBJ databases">
        <title>Delving into the versatile metabolic prowess of the omnipresent phylum Bacteroidetes.</title>
        <authorList>
            <person name="Nobu M.K."/>
            <person name="Mei R."/>
            <person name="Narihiro T."/>
            <person name="Kuroda K."/>
            <person name="Liu W.-T."/>
        </authorList>
    </citation>
    <scope>NUCLEOTIDE SEQUENCE</scope>
    <source>
        <strain evidence="8">ADurb.Bin417</strain>
    </source>
</reference>
<evidence type="ECO:0000256" key="2">
    <source>
        <dbReference type="ARBA" id="ARBA00022730"/>
    </source>
</evidence>
<dbReference type="InterPro" id="IPR019979">
    <property type="entry name" value="Ribosomal_uS17_CS"/>
</dbReference>
<comment type="similarity">
    <text evidence="1 6 7">Belongs to the universal ribosomal protein uS17 family.</text>
</comment>
<evidence type="ECO:0000256" key="3">
    <source>
        <dbReference type="ARBA" id="ARBA00022884"/>
    </source>
</evidence>
<dbReference type="InterPro" id="IPR000266">
    <property type="entry name" value="Ribosomal_uS17"/>
</dbReference>
<sequence>MKRQESGTVVSDRMDKTRVVVVERLIRHPLYQREMRRRTRYKVHDPKNESHTGDRVLIEEFRPISRDKSWRLLSIIKKGSE</sequence>
<dbReference type="PRINTS" id="PR00973">
    <property type="entry name" value="RIBOSOMALS17"/>
</dbReference>
<comment type="subunit">
    <text evidence="6">Part of the 30S ribosomal subunit.</text>
</comment>
<dbReference type="NCBIfam" id="NF004123">
    <property type="entry name" value="PRK05610.1"/>
    <property type="match status" value="1"/>
</dbReference>
<dbReference type="GO" id="GO:0006412">
    <property type="term" value="P:translation"/>
    <property type="evidence" value="ECO:0007669"/>
    <property type="project" value="UniProtKB-UniRule"/>
</dbReference>
<name>A0A1V5MHY0_UNCT6</name>
<dbReference type="AlphaFoldDB" id="A0A1V5MHY0"/>
<organism evidence="8">
    <name type="scientific">candidate division TA06 bacterium ADurb.Bin417</name>
    <dbReference type="NCBI Taxonomy" id="1852828"/>
    <lineage>
        <taxon>Bacteria</taxon>
        <taxon>Bacteria division TA06</taxon>
    </lineage>
</organism>
<dbReference type="NCBIfam" id="TIGR03635">
    <property type="entry name" value="uS17_bact"/>
    <property type="match status" value="1"/>
</dbReference>
<dbReference type="Gene3D" id="2.40.50.140">
    <property type="entry name" value="Nucleic acid-binding proteins"/>
    <property type="match status" value="1"/>
</dbReference>
<dbReference type="PROSITE" id="PS00056">
    <property type="entry name" value="RIBOSOMAL_S17"/>
    <property type="match status" value="1"/>
</dbReference>
<dbReference type="PANTHER" id="PTHR10744:SF1">
    <property type="entry name" value="SMALL RIBOSOMAL SUBUNIT PROTEIN US17M"/>
    <property type="match status" value="1"/>
</dbReference>
<comment type="caution">
    <text evidence="8">The sequence shown here is derived from an EMBL/GenBank/DDBJ whole genome shotgun (WGS) entry which is preliminary data.</text>
</comment>
<evidence type="ECO:0000256" key="5">
    <source>
        <dbReference type="ARBA" id="ARBA00023274"/>
    </source>
</evidence>
<dbReference type="EMBL" id="MWAK01000071">
    <property type="protein sequence ID" value="OPZ92755.1"/>
    <property type="molecule type" value="Genomic_DNA"/>
</dbReference>
<dbReference type="SUPFAM" id="SSF50249">
    <property type="entry name" value="Nucleic acid-binding proteins"/>
    <property type="match status" value="1"/>
</dbReference>
<keyword evidence="3 6" id="KW-0694">RNA-binding</keyword>
<keyword evidence="5 6" id="KW-0687">Ribonucleoprotein</keyword>
<dbReference type="Pfam" id="PF00366">
    <property type="entry name" value="Ribosomal_S17"/>
    <property type="match status" value="1"/>
</dbReference>
<dbReference type="GO" id="GO:0019843">
    <property type="term" value="F:rRNA binding"/>
    <property type="evidence" value="ECO:0007669"/>
    <property type="project" value="UniProtKB-UniRule"/>
</dbReference>
<dbReference type="InterPro" id="IPR019984">
    <property type="entry name" value="Ribosomal_uS17_bact/chlr"/>
</dbReference>
<dbReference type="Proteomes" id="UP000485484">
    <property type="component" value="Unassembled WGS sequence"/>
</dbReference>
<dbReference type="GO" id="GO:0003735">
    <property type="term" value="F:structural constituent of ribosome"/>
    <property type="evidence" value="ECO:0007669"/>
    <property type="project" value="UniProtKB-UniRule"/>
</dbReference>
<evidence type="ECO:0000256" key="4">
    <source>
        <dbReference type="ARBA" id="ARBA00022980"/>
    </source>
</evidence>
<protein>
    <recommendedName>
        <fullName evidence="6">Small ribosomal subunit protein uS17</fullName>
    </recommendedName>
</protein>
<dbReference type="HAMAP" id="MF_01345_B">
    <property type="entry name" value="Ribosomal_uS17_B"/>
    <property type="match status" value="1"/>
</dbReference>
<evidence type="ECO:0000256" key="7">
    <source>
        <dbReference type="RuleBase" id="RU003872"/>
    </source>
</evidence>
<dbReference type="CDD" id="cd00364">
    <property type="entry name" value="Ribosomal_uS17"/>
    <property type="match status" value="1"/>
</dbReference>
<gene>
    <name evidence="6 8" type="primary">rpsQ</name>
    <name evidence="8" type="ORF">BWY73_00651</name>
</gene>
<evidence type="ECO:0000256" key="1">
    <source>
        <dbReference type="ARBA" id="ARBA00010254"/>
    </source>
</evidence>
<evidence type="ECO:0000313" key="8">
    <source>
        <dbReference type="EMBL" id="OPZ92755.1"/>
    </source>
</evidence>
<keyword evidence="4 6" id="KW-0689">Ribosomal protein</keyword>
<proteinExistence type="inferred from homology"/>
<comment type="function">
    <text evidence="6">One of the primary rRNA binding proteins, it binds specifically to the 5'-end of 16S ribosomal RNA.</text>
</comment>
<dbReference type="PANTHER" id="PTHR10744">
    <property type="entry name" value="40S RIBOSOMAL PROTEIN S11 FAMILY MEMBER"/>
    <property type="match status" value="1"/>
</dbReference>
<dbReference type="InterPro" id="IPR012340">
    <property type="entry name" value="NA-bd_OB-fold"/>
</dbReference>
<keyword evidence="2 6" id="KW-0699">rRNA-binding</keyword>